<gene>
    <name evidence="1" type="ORF">AFUS01_LOCUS25120</name>
</gene>
<dbReference type="EMBL" id="CAJVCH010320229">
    <property type="protein sequence ID" value="CAG7786556.1"/>
    <property type="molecule type" value="Genomic_DNA"/>
</dbReference>
<feature type="non-terminal residue" evidence="1">
    <location>
        <position position="1"/>
    </location>
</feature>
<protein>
    <submittedName>
        <fullName evidence="1">Uncharacterized protein</fullName>
    </submittedName>
</protein>
<evidence type="ECO:0000313" key="2">
    <source>
        <dbReference type="Proteomes" id="UP000708208"/>
    </source>
</evidence>
<keyword evidence="2" id="KW-1185">Reference proteome</keyword>
<dbReference type="Proteomes" id="UP000708208">
    <property type="component" value="Unassembled WGS sequence"/>
</dbReference>
<sequence length="16" mass="1931">HLSFGRRLQNFVQSEI</sequence>
<organism evidence="1 2">
    <name type="scientific">Allacma fusca</name>
    <dbReference type="NCBI Taxonomy" id="39272"/>
    <lineage>
        <taxon>Eukaryota</taxon>
        <taxon>Metazoa</taxon>
        <taxon>Ecdysozoa</taxon>
        <taxon>Arthropoda</taxon>
        <taxon>Hexapoda</taxon>
        <taxon>Collembola</taxon>
        <taxon>Symphypleona</taxon>
        <taxon>Sminthuridae</taxon>
        <taxon>Allacma</taxon>
    </lineage>
</organism>
<proteinExistence type="predicted"/>
<accession>A0A8J2KB63</accession>
<dbReference type="AlphaFoldDB" id="A0A8J2KB63"/>
<comment type="caution">
    <text evidence="1">The sequence shown here is derived from an EMBL/GenBank/DDBJ whole genome shotgun (WGS) entry which is preliminary data.</text>
</comment>
<evidence type="ECO:0000313" key="1">
    <source>
        <dbReference type="EMBL" id="CAG7786556.1"/>
    </source>
</evidence>
<reference evidence="1" key="1">
    <citation type="submission" date="2021-06" db="EMBL/GenBank/DDBJ databases">
        <authorList>
            <person name="Hodson N. C."/>
            <person name="Mongue J. A."/>
            <person name="Jaron S. K."/>
        </authorList>
    </citation>
    <scope>NUCLEOTIDE SEQUENCE</scope>
</reference>
<name>A0A8J2KB63_9HEXA</name>